<feature type="region of interest" description="Disordered" evidence="1">
    <location>
        <begin position="1513"/>
        <end position="1549"/>
    </location>
</feature>
<gene>
    <name evidence="3" type="ORF">MIND_00571600</name>
</gene>
<dbReference type="EMBL" id="JACAZF010000005">
    <property type="protein sequence ID" value="KAF7303430.1"/>
    <property type="molecule type" value="Genomic_DNA"/>
</dbReference>
<comment type="caution">
    <text evidence="3">The sequence shown here is derived from an EMBL/GenBank/DDBJ whole genome shotgun (WGS) entry which is preliminary data.</text>
</comment>
<evidence type="ECO:0000259" key="2">
    <source>
        <dbReference type="SMART" id="SM00235"/>
    </source>
</evidence>
<reference evidence="3" key="1">
    <citation type="submission" date="2020-05" db="EMBL/GenBank/DDBJ databases">
        <title>Mycena genomes resolve the evolution of fungal bioluminescence.</title>
        <authorList>
            <person name="Tsai I.J."/>
        </authorList>
    </citation>
    <scope>NUCLEOTIDE SEQUENCE</scope>
    <source>
        <strain evidence="3">171206Taipei</strain>
    </source>
</reference>
<feature type="domain" description="Peptidase metallopeptidase" evidence="2">
    <location>
        <begin position="48"/>
        <end position="200"/>
    </location>
</feature>
<organism evidence="3 4">
    <name type="scientific">Mycena indigotica</name>
    <dbReference type="NCBI Taxonomy" id="2126181"/>
    <lineage>
        <taxon>Eukaryota</taxon>
        <taxon>Fungi</taxon>
        <taxon>Dikarya</taxon>
        <taxon>Basidiomycota</taxon>
        <taxon>Agaricomycotina</taxon>
        <taxon>Agaricomycetes</taxon>
        <taxon>Agaricomycetidae</taxon>
        <taxon>Agaricales</taxon>
        <taxon>Marasmiineae</taxon>
        <taxon>Mycenaceae</taxon>
        <taxon>Mycena</taxon>
    </lineage>
</organism>
<feature type="compositionally biased region" description="Low complexity" evidence="1">
    <location>
        <begin position="1522"/>
        <end position="1539"/>
    </location>
</feature>
<dbReference type="Gene3D" id="3.40.390.10">
    <property type="entry name" value="Collagenase (Catalytic Domain)"/>
    <property type="match status" value="2"/>
</dbReference>
<feature type="region of interest" description="Disordered" evidence="1">
    <location>
        <begin position="309"/>
        <end position="329"/>
    </location>
</feature>
<dbReference type="RefSeq" id="XP_037220402.1">
    <property type="nucleotide sequence ID" value="XM_037362481.1"/>
</dbReference>
<accession>A0A8H6ST18</accession>
<sequence>MTSKYSAWHTCAAISSAQPSSGVSAEKTIGTIGADAGTDPSHAVITKLAQLWPPNSTITYSFIGGTVNQRNKVNKVITEWLSYANVVFQLVDVGKGTIRISFDPTLGSWSYVGTVNQSIAAPAATMNLGWVTDDTTVNQNDHGVILHEWGHVLGCMHEHQSPARSDAITLDTDAVYAYYGATQGWDKATIKAQIIDVYNSADVSNYSALDTTSIMMYFMPAKMNLQGRDIPPNYYLSALDMAYMVVNYPRSVPNSLAPAWTLEHALEVSGVDASTTKDIIAANQGHDIDTVRKLFTAFQIAARASAASASAPDSGKPAETPTTPADSTKPLGTAFFLESSVVAYHIRQMESLHVSNSLPLAALSSVRAEPASNAFTDAVGWCATDHADLTPSTGTTTGPSGPQHGITKNYKTMLWPPVKVITYGFMPYNAAAKHHADYTTTQRDSEPTAYRQKWVTDVFDYYNTLQLGVVFRKVDDHDRVMALDFSQPVNQKQVTVRVSFGPPTLRRPNPYDSSKTFTPGGWAFIGTDQTDLLATADYINANHLPGPEFTTFWLAGVPHDSDAELTPPSGSPYTLAEMLAGRRRTVYHEVGHILGLIHEQESPTSPTALPDKKLGPADEIIATLYDPNSIMLYPNQAYKNSPTTVTKLNTAPSSLDQITLHLLYPLSAQQFKTALQQLTFDADEVDELFTKAQQAFTAGLTTDAGLRIFADLRSDLAVYFSTEPRRLANIPLLPPAHDVDPGNPAHDAGGPGGSAVGRPSTAQAPGFLFELVTALKQFFDPGNNQMFTLQFPGRFLDQSSYAWDTSIAGVYGQFVKPTVVNEAEFRLVDQLYDLTDTVGGPNGTNLSIVYEQLLNNLLPRYVDNGLAQQQNQIRQWLLKDVKMSQWITDIMARQQQREQSLANAVALGLGKKAASGSGGSGTNGGSGSAPAGASSAVLGPGKMFDISSKATASGDTLNRIELSELLMNEYLYAKQDWEVERDALIRQATVADLGTPESQRALNDVTQQLAHITATRQAQLASKYADAVVRGYSHAVHDYMGYLDIASPGEALQSAKDSLREAAMSSLDGSMKVYPVQLSPLDWFEGLSTSFTMEDLTQNPEVIRQQINAKSQQLDTLNAQLVALKMGTKGDPTELQGKVDAAQTALDKAQGALALKYSSNVIAMAKTCLDAAGKVDTATLAGKLQMASSVLSDLPNMMNAVQDAQDQLTASSRALSQMLAALALAKATDTKQQQQQISLQIQALTDDLNELNTRWHTLTSSTGGVNPPAVVDHSNEAVPTTPLQLPTDSSSGGSRWQTIMFTSSHESRTNLATSNASAASEQWSCNLWIASGSGSSSHSSGASATASSAQDDNIELAFRATLVTVDRGGWFQPQFFKESAAFYKVNDLVSWVDDDAKKVKGLLPGFPTAFIIAKDIVVRITHSTTNTADNKANDAASSASSGGFLCFSYSKSSSSSSSSESASFQAYSNGYIVKIPGPQILGYIIQKTDPDAATIMPATLPTNFFIPDDEYDATVGGGGKPANGANPAHEAEPPASHAPAPGPAISEDQLKGVLAKMLDDKVGELFKQLSNPPADKGAHTTV</sequence>
<proteinExistence type="predicted"/>
<dbReference type="Proteomes" id="UP000636479">
    <property type="component" value="Unassembled WGS sequence"/>
</dbReference>
<evidence type="ECO:0000313" key="3">
    <source>
        <dbReference type="EMBL" id="KAF7303430.1"/>
    </source>
</evidence>
<dbReference type="SUPFAM" id="SSF55486">
    <property type="entry name" value="Metalloproteases ('zincins'), catalytic domain"/>
    <property type="match status" value="2"/>
</dbReference>
<evidence type="ECO:0000313" key="4">
    <source>
        <dbReference type="Proteomes" id="UP000636479"/>
    </source>
</evidence>
<evidence type="ECO:0000256" key="1">
    <source>
        <dbReference type="SAM" id="MobiDB-lite"/>
    </source>
</evidence>
<dbReference type="InterPro" id="IPR006026">
    <property type="entry name" value="Peptidase_Metallo"/>
</dbReference>
<dbReference type="InterPro" id="IPR024079">
    <property type="entry name" value="MetalloPept_cat_dom_sf"/>
</dbReference>
<dbReference type="GO" id="GO:0006508">
    <property type="term" value="P:proteolysis"/>
    <property type="evidence" value="ECO:0007669"/>
    <property type="project" value="InterPro"/>
</dbReference>
<dbReference type="InterPro" id="IPR001506">
    <property type="entry name" value="Peptidase_M12A"/>
</dbReference>
<protein>
    <submittedName>
        <fullName evidence="3">ZnMc domain-containing protein</fullName>
    </submittedName>
</protein>
<dbReference type="GO" id="GO:0008270">
    <property type="term" value="F:zinc ion binding"/>
    <property type="evidence" value="ECO:0007669"/>
    <property type="project" value="InterPro"/>
</dbReference>
<name>A0A8H6ST18_9AGAR</name>
<dbReference type="GO" id="GO:0004222">
    <property type="term" value="F:metalloendopeptidase activity"/>
    <property type="evidence" value="ECO:0007669"/>
    <property type="project" value="InterPro"/>
</dbReference>
<keyword evidence="4" id="KW-1185">Reference proteome</keyword>
<dbReference type="GeneID" id="59344997"/>
<dbReference type="SMART" id="SM00235">
    <property type="entry name" value="ZnMc"/>
    <property type="match status" value="1"/>
</dbReference>
<dbReference type="OrthoDB" id="291007at2759"/>
<dbReference type="Pfam" id="PF01400">
    <property type="entry name" value="Astacin"/>
    <property type="match status" value="1"/>
</dbReference>